<proteinExistence type="predicted"/>
<accession>A0AA39TTE6</accession>
<dbReference type="AlphaFoldDB" id="A0AA39TTE6"/>
<evidence type="ECO:0000313" key="2">
    <source>
        <dbReference type="EMBL" id="KAK0463034.1"/>
    </source>
</evidence>
<protein>
    <recommendedName>
        <fullName evidence="1">SET domain-containing protein</fullName>
    </recommendedName>
</protein>
<sequence length="456" mass="51730">MAHRFLNAVKTNWRFSRTLKPNTNLKHWTDKMKRVNKIIGSMKPEEMQRKIMDMLTEDDIKVLSPLPDENDPGIFENEPHPNDDVRTHVQVGESQCLVTNYLKRRLEHIPGFPRPVKDTGDKAYRISPTLHSGMGMFAARRFKMGDLIADERPLMVIPIGPPADFGFLMAQTTGEDRMKYSQALVGSVFERMSEENQEAFMGLHNSHPHDGLLFGVARTNGYGLDDDLMDETKNVKFLSLLVSHNKDMQSRIGRYAGVFKDLSRLNHSCSPNIHRKFHMATFSMQIRAARDIEEGEEIFTTYTETLQPAADRARSLAPYSIECGCRACLDPAKSDPIRAAVRNRSTSPSLPPSKAKIDAAVQTLARIEQEGLQASAAYRETLGRLFISYVCVHDEKKALMYGEKLWLATMAAGEPLCEMFRNVEVMKSRRSGWRRNGLCRRGALFESLSIECWNSL</sequence>
<dbReference type="CDD" id="cd20071">
    <property type="entry name" value="SET_SMYD"/>
    <property type="match status" value="1"/>
</dbReference>
<dbReference type="RefSeq" id="XP_060334500.1">
    <property type="nucleotide sequence ID" value="XM_060466099.1"/>
</dbReference>
<dbReference type="InterPro" id="IPR001214">
    <property type="entry name" value="SET_dom"/>
</dbReference>
<dbReference type="InterPro" id="IPR046341">
    <property type="entry name" value="SET_dom_sf"/>
</dbReference>
<dbReference type="SUPFAM" id="SSF82199">
    <property type="entry name" value="SET domain"/>
    <property type="match status" value="1"/>
</dbReference>
<dbReference type="GeneID" id="85349647"/>
<reference evidence="2" key="1">
    <citation type="submission" date="2023-06" db="EMBL/GenBank/DDBJ databases">
        <authorList>
            <consortium name="Lawrence Berkeley National Laboratory"/>
            <person name="Ahrendt S."/>
            <person name="Sahu N."/>
            <person name="Indic B."/>
            <person name="Wong-Bajracharya J."/>
            <person name="Merenyi Z."/>
            <person name="Ke H.-M."/>
            <person name="Monk M."/>
            <person name="Kocsube S."/>
            <person name="Drula E."/>
            <person name="Lipzen A."/>
            <person name="Balint B."/>
            <person name="Henrissat B."/>
            <person name="Andreopoulos B."/>
            <person name="Martin F.M."/>
            <person name="Harder C.B."/>
            <person name="Rigling D."/>
            <person name="Ford K.L."/>
            <person name="Foster G.D."/>
            <person name="Pangilinan J."/>
            <person name="Papanicolaou A."/>
            <person name="Barry K."/>
            <person name="LaButti K."/>
            <person name="Viragh M."/>
            <person name="Koriabine M."/>
            <person name="Yan M."/>
            <person name="Riley R."/>
            <person name="Champramary S."/>
            <person name="Plett K.L."/>
            <person name="Tsai I.J."/>
            <person name="Slot J."/>
            <person name="Sipos G."/>
            <person name="Plett J."/>
            <person name="Nagy L.G."/>
            <person name="Grigoriev I.V."/>
        </authorList>
    </citation>
    <scope>NUCLEOTIDE SEQUENCE</scope>
    <source>
        <strain evidence="2">CCBAS 213</strain>
    </source>
</reference>
<dbReference type="PROSITE" id="PS50280">
    <property type="entry name" value="SET"/>
    <property type="match status" value="1"/>
</dbReference>
<comment type="caution">
    <text evidence="2">The sequence shown here is derived from an EMBL/GenBank/DDBJ whole genome shotgun (WGS) entry which is preliminary data.</text>
</comment>
<dbReference type="Proteomes" id="UP001175211">
    <property type="component" value="Unassembled WGS sequence"/>
</dbReference>
<dbReference type="EMBL" id="JAUEPS010000008">
    <property type="protein sequence ID" value="KAK0463034.1"/>
    <property type="molecule type" value="Genomic_DNA"/>
</dbReference>
<evidence type="ECO:0000313" key="3">
    <source>
        <dbReference type="Proteomes" id="UP001175211"/>
    </source>
</evidence>
<gene>
    <name evidence="2" type="ORF">EV420DRAFT_1151255</name>
</gene>
<dbReference type="PANTHER" id="PTHR47332">
    <property type="entry name" value="SET DOMAIN-CONTAINING PROTEIN 5"/>
    <property type="match status" value="1"/>
</dbReference>
<dbReference type="Pfam" id="PF00856">
    <property type="entry name" value="SET"/>
    <property type="match status" value="1"/>
</dbReference>
<dbReference type="InterPro" id="IPR053185">
    <property type="entry name" value="SET_domain_protein"/>
</dbReference>
<dbReference type="PANTHER" id="PTHR47332:SF4">
    <property type="entry name" value="SET DOMAIN-CONTAINING PROTEIN 5"/>
    <property type="match status" value="1"/>
</dbReference>
<feature type="domain" description="SET" evidence="1">
    <location>
        <begin position="122"/>
        <end position="303"/>
    </location>
</feature>
<keyword evidence="3" id="KW-1185">Reference proteome</keyword>
<dbReference type="Gene3D" id="2.170.270.10">
    <property type="entry name" value="SET domain"/>
    <property type="match status" value="1"/>
</dbReference>
<name>A0AA39TTE6_ARMTA</name>
<evidence type="ECO:0000259" key="1">
    <source>
        <dbReference type="PROSITE" id="PS50280"/>
    </source>
</evidence>
<dbReference type="SMART" id="SM00317">
    <property type="entry name" value="SET"/>
    <property type="match status" value="1"/>
</dbReference>
<organism evidence="2 3">
    <name type="scientific">Armillaria tabescens</name>
    <name type="common">Ringless honey mushroom</name>
    <name type="synonym">Agaricus tabescens</name>
    <dbReference type="NCBI Taxonomy" id="1929756"/>
    <lineage>
        <taxon>Eukaryota</taxon>
        <taxon>Fungi</taxon>
        <taxon>Dikarya</taxon>
        <taxon>Basidiomycota</taxon>
        <taxon>Agaricomycotina</taxon>
        <taxon>Agaricomycetes</taxon>
        <taxon>Agaricomycetidae</taxon>
        <taxon>Agaricales</taxon>
        <taxon>Marasmiineae</taxon>
        <taxon>Physalacriaceae</taxon>
        <taxon>Desarmillaria</taxon>
    </lineage>
</organism>